<organism evidence="1">
    <name type="scientific">marine metagenome</name>
    <dbReference type="NCBI Taxonomy" id="408172"/>
    <lineage>
        <taxon>unclassified sequences</taxon>
        <taxon>metagenomes</taxon>
        <taxon>ecological metagenomes</taxon>
    </lineage>
</organism>
<accession>A0A382VNN9</accession>
<dbReference type="AlphaFoldDB" id="A0A382VNN9"/>
<evidence type="ECO:0000313" key="1">
    <source>
        <dbReference type="EMBL" id="SVD48044.1"/>
    </source>
</evidence>
<dbReference type="EMBL" id="UINC01153362">
    <property type="protein sequence ID" value="SVD48044.1"/>
    <property type="molecule type" value="Genomic_DNA"/>
</dbReference>
<proteinExistence type="predicted"/>
<name>A0A382VNN9_9ZZZZ</name>
<gene>
    <name evidence="1" type="ORF">METZ01_LOCUS400898</name>
</gene>
<sequence>MTHGCLTATVALLFFSATLIATSPKLPRPTAIVSAKATTLSAEVQTPAATNIPVEPPTEETLGVPIFPNAVYLTSYDAGQDQTYHLFGTNSPFEEMVRYYTVVLDERGDSVFTAPPVHIFETGRFREESMAFQPSVTIKDYSWNNSEGYLDPKPNGNQRYRTIIQIVTAPMDLTPR</sequence>
<protein>
    <submittedName>
        <fullName evidence="1">Uncharacterized protein</fullName>
    </submittedName>
</protein>
<reference evidence="1" key="1">
    <citation type="submission" date="2018-05" db="EMBL/GenBank/DDBJ databases">
        <authorList>
            <person name="Lanie J.A."/>
            <person name="Ng W.-L."/>
            <person name="Kazmierczak K.M."/>
            <person name="Andrzejewski T.M."/>
            <person name="Davidsen T.M."/>
            <person name="Wayne K.J."/>
            <person name="Tettelin H."/>
            <person name="Glass J.I."/>
            <person name="Rusch D."/>
            <person name="Podicherti R."/>
            <person name="Tsui H.-C.T."/>
            <person name="Winkler M.E."/>
        </authorList>
    </citation>
    <scope>NUCLEOTIDE SEQUENCE</scope>
</reference>